<keyword evidence="3 6" id="KW-0812">Transmembrane</keyword>
<evidence type="ECO:0000256" key="4">
    <source>
        <dbReference type="ARBA" id="ARBA00022989"/>
    </source>
</evidence>
<keyword evidence="10" id="KW-1185">Reference proteome</keyword>
<evidence type="ECO:0000259" key="7">
    <source>
        <dbReference type="Pfam" id="PF03772"/>
    </source>
</evidence>
<accession>A0A0P1F4F4</accession>
<gene>
    <name evidence="9" type="ORF">TG4357_00219</name>
</gene>
<feature type="transmembrane region" description="Helical" evidence="6">
    <location>
        <begin position="321"/>
        <end position="354"/>
    </location>
</feature>
<evidence type="ECO:0000256" key="6">
    <source>
        <dbReference type="SAM" id="Phobius"/>
    </source>
</evidence>
<feature type="transmembrane region" description="Helical" evidence="6">
    <location>
        <begin position="492"/>
        <end position="510"/>
    </location>
</feature>
<name>A0A0P1F4F4_THAGE</name>
<dbReference type="PANTHER" id="PTHR30619">
    <property type="entry name" value="DNA INTERNALIZATION/COMPETENCE PROTEIN COMEC/REC2"/>
    <property type="match status" value="1"/>
</dbReference>
<feature type="transmembrane region" description="Helical" evidence="6">
    <location>
        <begin position="457"/>
        <end position="477"/>
    </location>
</feature>
<dbReference type="Pfam" id="PF13567">
    <property type="entry name" value="DUF4131"/>
    <property type="match status" value="1"/>
</dbReference>
<dbReference type="InterPro" id="IPR004477">
    <property type="entry name" value="ComEC_N"/>
</dbReference>
<dbReference type="RefSeq" id="WP_233487405.1">
    <property type="nucleotide sequence ID" value="NZ_CP051181.1"/>
</dbReference>
<protein>
    <submittedName>
        <fullName evidence="9">ComEC family competence protein</fullName>
    </submittedName>
</protein>
<dbReference type="InterPro" id="IPR052159">
    <property type="entry name" value="Competence_DNA_uptake"/>
</dbReference>
<dbReference type="GO" id="GO:0005886">
    <property type="term" value="C:plasma membrane"/>
    <property type="evidence" value="ECO:0007669"/>
    <property type="project" value="UniProtKB-SubCell"/>
</dbReference>
<evidence type="ECO:0000259" key="8">
    <source>
        <dbReference type="Pfam" id="PF13567"/>
    </source>
</evidence>
<evidence type="ECO:0000313" key="10">
    <source>
        <dbReference type="Proteomes" id="UP000051587"/>
    </source>
</evidence>
<feature type="transmembrane region" description="Helical" evidence="6">
    <location>
        <begin position="396"/>
        <end position="418"/>
    </location>
</feature>
<organism evidence="9 10">
    <name type="scientific">Thalassovita gelatinovora</name>
    <name type="common">Thalassobius gelatinovorus</name>
    <dbReference type="NCBI Taxonomy" id="53501"/>
    <lineage>
        <taxon>Bacteria</taxon>
        <taxon>Pseudomonadati</taxon>
        <taxon>Pseudomonadota</taxon>
        <taxon>Alphaproteobacteria</taxon>
        <taxon>Rhodobacterales</taxon>
        <taxon>Roseobacteraceae</taxon>
        <taxon>Thalassovita</taxon>
    </lineage>
</organism>
<feature type="transmembrane region" description="Helical" evidence="6">
    <location>
        <begin position="42"/>
        <end position="59"/>
    </location>
</feature>
<keyword evidence="2" id="KW-1003">Cell membrane</keyword>
<feature type="transmembrane region" description="Helical" evidence="6">
    <location>
        <begin position="366"/>
        <end position="384"/>
    </location>
</feature>
<dbReference type="EMBL" id="CYSA01000003">
    <property type="protein sequence ID" value="CUH62636.1"/>
    <property type="molecule type" value="Genomic_DNA"/>
</dbReference>
<feature type="domain" description="ComEC/Rec2-related protein" evidence="7">
    <location>
        <begin position="235"/>
        <end position="510"/>
    </location>
</feature>
<feature type="domain" description="DUF4131" evidence="8">
    <location>
        <begin position="43"/>
        <end position="196"/>
    </location>
</feature>
<dbReference type="AlphaFoldDB" id="A0A0P1F4F4"/>
<dbReference type="STRING" id="53501.SAMN04488043_103119"/>
<proteinExistence type="predicted"/>
<reference evidence="9 10" key="1">
    <citation type="submission" date="2015-09" db="EMBL/GenBank/DDBJ databases">
        <authorList>
            <consortium name="Swine Surveillance"/>
        </authorList>
    </citation>
    <scope>NUCLEOTIDE SEQUENCE [LARGE SCALE GENOMIC DNA]</scope>
    <source>
        <strain evidence="9 10">CECT 4357</strain>
    </source>
</reference>
<evidence type="ECO:0000256" key="5">
    <source>
        <dbReference type="ARBA" id="ARBA00023136"/>
    </source>
</evidence>
<keyword evidence="4 6" id="KW-1133">Transmembrane helix</keyword>
<feature type="transmembrane region" description="Helical" evidence="6">
    <location>
        <begin position="430"/>
        <end position="450"/>
    </location>
</feature>
<dbReference type="NCBIfam" id="TIGR00360">
    <property type="entry name" value="ComEC_N-term"/>
    <property type="match status" value="1"/>
</dbReference>
<evidence type="ECO:0000256" key="3">
    <source>
        <dbReference type="ARBA" id="ARBA00022692"/>
    </source>
</evidence>
<evidence type="ECO:0000256" key="2">
    <source>
        <dbReference type="ARBA" id="ARBA00022475"/>
    </source>
</evidence>
<feature type="transmembrane region" description="Helical" evidence="6">
    <location>
        <begin position="258"/>
        <end position="284"/>
    </location>
</feature>
<dbReference type="InterPro" id="IPR025405">
    <property type="entry name" value="DUF4131"/>
</dbReference>
<dbReference type="Pfam" id="PF03772">
    <property type="entry name" value="Competence"/>
    <property type="match status" value="1"/>
</dbReference>
<sequence length="666" mass="71076">MPFNGIGTALLAQRGALLPWGPVCLGIGIGIYFQLPTEPTSTVQILLLATAICATFAAMRTSPAISPLFWAMALIAFGSLWAGVRSHWVAAPVLQYRYYGPVEGRVTAIDRSSSDALRLTLDRVVLSRHSPGKTPARIRVALHGEQNGYRPAPGDTVILTAHLLPPSGPAEPGGFDFQRHAWFQRIGAVGYTRTAVLLLQPRRAGLPIVAARIAFSVRVQAVLPDESGAFAAAVMTGDRSAMGQSTLQALRRSNLAHLLAISGLHMGLVAGFVFALIRMILALIPGAGLRIAVKKIAALAALTVAAGYLILSGGNVATERAFVMVAVFLLAIVFDHRALSLRAVAVAAVVVLLLRPESLLSPGFQMSFAATTALVSVFSFLRDSGWLAGRTLFQRVFAMFLSSAVAGAATAPFAAAHFNQIAVLGLPANLLSVPLMGILVIPAAVLATLLMPFGAEVPVMWLMGLGLRWILTVARFVSEQDGAVRMVQSPDWRVLPVFALAALVVMLWRGRGRWVGTMTMIIALILWRQSERPDLLIAEDGALVGMMTTKGRAMSKENGSGFVAAIWLENDGDPAPQIKAAHRWPEQKSVVQVVSGKKAAAGATCNKGEWLIGNNDIAQNLPCRVFDPTRLRATGSVAVYFSDTGPRIVTARQLAGDRPWTSFQSQ</sequence>
<feature type="transmembrane region" description="Helical" evidence="6">
    <location>
        <begin position="65"/>
        <end position="84"/>
    </location>
</feature>
<dbReference type="Proteomes" id="UP000051587">
    <property type="component" value="Unassembled WGS sequence"/>
</dbReference>
<dbReference type="PANTHER" id="PTHR30619:SF1">
    <property type="entry name" value="RECOMBINATION PROTEIN 2"/>
    <property type="match status" value="1"/>
</dbReference>
<feature type="transmembrane region" description="Helical" evidence="6">
    <location>
        <begin position="296"/>
        <end position="314"/>
    </location>
</feature>
<keyword evidence="5 6" id="KW-0472">Membrane</keyword>
<evidence type="ECO:0000256" key="1">
    <source>
        <dbReference type="ARBA" id="ARBA00004651"/>
    </source>
</evidence>
<comment type="subcellular location">
    <subcellularLocation>
        <location evidence="1">Cell membrane</location>
        <topology evidence="1">Multi-pass membrane protein</topology>
    </subcellularLocation>
</comment>
<evidence type="ECO:0000313" key="9">
    <source>
        <dbReference type="EMBL" id="CUH62636.1"/>
    </source>
</evidence>
<feature type="transmembrane region" description="Helical" evidence="6">
    <location>
        <begin position="17"/>
        <end position="35"/>
    </location>
</feature>